<evidence type="ECO:0000256" key="3">
    <source>
        <dbReference type="ARBA" id="ARBA00022448"/>
    </source>
</evidence>
<feature type="transmembrane region" description="Helical" evidence="8">
    <location>
        <begin position="40"/>
        <end position="62"/>
    </location>
</feature>
<evidence type="ECO:0000256" key="8">
    <source>
        <dbReference type="SAM" id="Phobius"/>
    </source>
</evidence>
<evidence type="ECO:0000313" key="9">
    <source>
        <dbReference type="EMBL" id="OAH12446.1"/>
    </source>
</evidence>
<dbReference type="AlphaFoldDB" id="A0A177HNX8"/>
<keyword evidence="4" id="KW-1003">Cell membrane</keyword>
<dbReference type="PANTHER" id="PTHR34979">
    <property type="entry name" value="INNER MEMBRANE PROTEIN YGAZ"/>
    <property type="match status" value="1"/>
</dbReference>
<proteinExistence type="inferred from homology"/>
<dbReference type="PANTHER" id="PTHR34979:SF1">
    <property type="entry name" value="INNER MEMBRANE PROTEIN YGAZ"/>
    <property type="match status" value="1"/>
</dbReference>
<feature type="transmembrane region" description="Helical" evidence="8">
    <location>
        <begin position="190"/>
        <end position="206"/>
    </location>
</feature>
<dbReference type="GO" id="GO:1903785">
    <property type="term" value="P:L-valine transmembrane transport"/>
    <property type="evidence" value="ECO:0007669"/>
    <property type="project" value="TreeGrafter"/>
</dbReference>
<organism evidence="9 10">
    <name type="scientific">Streptomyces jeddahensis</name>
    <dbReference type="NCBI Taxonomy" id="1716141"/>
    <lineage>
        <taxon>Bacteria</taxon>
        <taxon>Bacillati</taxon>
        <taxon>Actinomycetota</taxon>
        <taxon>Actinomycetes</taxon>
        <taxon>Kitasatosporales</taxon>
        <taxon>Streptomycetaceae</taxon>
        <taxon>Streptomyces</taxon>
    </lineage>
</organism>
<keyword evidence="10" id="KW-1185">Reference proteome</keyword>
<evidence type="ECO:0000256" key="2">
    <source>
        <dbReference type="ARBA" id="ARBA00010735"/>
    </source>
</evidence>
<evidence type="ECO:0000256" key="7">
    <source>
        <dbReference type="ARBA" id="ARBA00023136"/>
    </source>
</evidence>
<comment type="caution">
    <text evidence="9">The sequence shown here is derived from an EMBL/GenBank/DDBJ whole genome shotgun (WGS) entry which is preliminary data.</text>
</comment>
<keyword evidence="6 8" id="KW-1133">Transmembrane helix</keyword>
<feature type="transmembrane region" description="Helical" evidence="8">
    <location>
        <begin position="112"/>
        <end position="137"/>
    </location>
</feature>
<accession>A0A177HNX8</accession>
<dbReference type="InterPro" id="IPR011606">
    <property type="entry name" value="Brnchd-chn_aa_trnsp_permease"/>
</dbReference>
<dbReference type="STRING" id="1716141.STSP_41230"/>
<dbReference type="GO" id="GO:0005886">
    <property type="term" value="C:plasma membrane"/>
    <property type="evidence" value="ECO:0007669"/>
    <property type="project" value="UniProtKB-SubCell"/>
</dbReference>
<evidence type="ECO:0000256" key="1">
    <source>
        <dbReference type="ARBA" id="ARBA00004651"/>
    </source>
</evidence>
<protein>
    <submittedName>
        <fullName evidence="9">Inner membrane protein YgaZ</fullName>
    </submittedName>
</protein>
<name>A0A177HNX8_9ACTN</name>
<reference evidence="9 10" key="1">
    <citation type="submission" date="2015-12" db="EMBL/GenBank/DDBJ databases">
        <title>Genome sequence of Streptomyces sp. G25.</title>
        <authorList>
            <person name="Poehlein A."/>
            <person name="Roettig A."/>
            <person name="Hiessl S."/>
            <person name="Hauschild P."/>
            <person name="Schauer J."/>
            <person name="Madkour M.H."/>
            <person name="Al-Ansari A.M."/>
            <person name="Almakishah N.H."/>
            <person name="Steinbuechel A."/>
            <person name="Daniel R."/>
        </authorList>
    </citation>
    <scope>NUCLEOTIDE SEQUENCE [LARGE SCALE GENOMIC DNA]</scope>
    <source>
        <strain evidence="10">G25(2015)</strain>
    </source>
</reference>
<sequence>MGLGFVPLGIAYGVLVTHSGVDWWWTALSSAVIYGGSFEFLLIGMVTAAAPLGAIAVSAFLVNVRHVFYALSFPLDRVRGRLGRTYSTFALSDEAYALTAAEQARSWSSRRILWLQLFMHLYWAGGATAGALLGSLIPDSVTALDFALTALFTVLALDAVRDRRGDLPTPVLALLSALAARLVYPSQMLLVAFALFTAGLLARHVMTGRNTTSGNTTRRKPSHA</sequence>
<comment type="subcellular location">
    <subcellularLocation>
        <location evidence="1">Cell membrane</location>
        <topology evidence="1">Multi-pass membrane protein</topology>
    </subcellularLocation>
</comment>
<dbReference type="EMBL" id="LOHS01000089">
    <property type="protein sequence ID" value="OAH12446.1"/>
    <property type="molecule type" value="Genomic_DNA"/>
</dbReference>
<keyword evidence="7 8" id="KW-0472">Membrane</keyword>
<evidence type="ECO:0000313" key="10">
    <source>
        <dbReference type="Proteomes" id="UP000077381"/>
    </source>
</evidence>
<comment type="similarity">
    <text evidence="2">Belongs to the AzlC family.</text>
</comment>
<dbReference type="Proteomes" id="UP000077381">
    <property type="component" value="Unassembled WGS sequence"/>
</dbReference>
<keyword evidence="3" id="KW-0813">Transport</keyword>
<dbReference type="Pfam" id="PF03591">
    <property type="entry name" value="AzlC"/>
    <property type="match status" value="1"/>
</dbReference>
<evidence type="ECO:0000256" key="6">
    <source>
        <dbReference type="ARBA" id="ARBA00022989"/>
    </source>
</evidence>
<dbReference type="PATRIC" id="fig|1716141.3.peg.4339"/>
<evidence type="ECO:0000256" key="5">
    <source>
        <dbReference type="ARBA" id="ARBA00022692"/>
    </source>
</evidence>
<evidence type="ECO:0000256" key="4">
    <source>
        <dbReference type="ARBA" id="ARBA00022475"/>
    </source>
</evidence>
<keyword evidence="5 8" id="KW-0812">Transmembrane</keyword>
<gene>
    <name evidence="9" type="primary">ygaZ</name>
    <name evidence="9" type="ORF">STSP_41230</name>
</gene>